<dbReference type="SUPFAM" id="SSF55008">
    <property type="entry name" value="HMA, heavy metal-associated domain"/>
    <property type="match status" value="1"/>
</dbReference>
<dbReference type="PANTHER" id="PTHR45868">
    <property type="entry name" value="HEAVY METAL-ASSOCIATED ISOPRENYLATED PLANT PROTEIN 33-RELATED"/>
    <property type="match status" value="1"/>
</dbReference>
<keyword evidence="3" id="KW-0479">Metal-binding</keyword>
<accession>A0AA88VQG7</accession>
<proteinExistence type="inferred from homology"/>
<dbReference type="Pfam" id="PF00403">
    <property type="entry name" value="HMA"/>
    <property type="match status" value="1"/>
</dbReference>
<keyword evidence="8" id="KW-1185">Reference proteome</keyword>
<evidence type="ECO:0000313" key="7">
    <source>
        <dbReference type="EMBL" id="KAK3013180.1"/>
    </source>
</evidence>
<keyword evidence="4" id="KW-0449">Lipoprotein</keyword>
<keyword evidence="2" id="KW-0488">Methylation</keyword>
<dbReference type="GO" id="GO:0016020">
    <property type="term" value="C:membrane"/>
    <property type="evidence" value="ECO:0007669"/>
    <property type="project" value="UniProtKB-SubCell"/>
</dbReference>
<dbReference type="Gene3D" id="3.30.70.100">
    <property type="match status" value="1"/>
</dbReference>
<evidence type="ECO:0000313" key="8">
    <source>
        <dbReference type="Proteomes" id="UP001188597"/>
    </source>
</evidence>
<gene>
    <name evidence="7" type="ORF">RJ639_007899</name>
</gene>
<evidence type="ECO:0000256" key="1">
    <source>
        <dbReference type="ARBA" id="ARBA00004170"/>
    </source>
</evidence>
<comment type="similarity">
    <text evidence="5">Belongs to the HIPP family.</text>
</comment>
<dbReference type="EMBL" id="JAVXUP010001318">
    <property type="protein sequence ID" value="KAK3013180.1"/>
    <property type="molecule type" value="Genomic_DNA"/>
</dbReference>
<reference evidence="7" key="1">
    <citation type="submission" date="2022-12" db="EMBL/GenBank/DDBJ databases">
        <title>Draft genome assemblies for two species of Escallonia (Escalloniales).</title>
        <authorList>
            <person name="Chanderbali A."/>
            <person name="Dervinis C."/>
            <person name="Anghel I."/>
            <person name="Soltis D."/>
            <person name="Soltis P."/>
            <person name="Zapata F."/>
        </authorList>
    </citation>
    <scope>NUCLEOTIDE SEQUENCE</scope>
    <source>
        <strain evidence="7">UCBG64.0493</strain>
        <tissue evidence="7">Leaf</tissue>
    </source>
</reference>
<feature type="domain" description="HMA" evidence="6">
    <location>
        <begin position="1"/>
        <end position="48"/>
    </location>
</feature>
<dbReference type="GO" id="GO:0046872">
    <property type="term" value="F:metal ion binding"/>
    <property type="evidence" value="ECO:0007669"/>
    <property type="project" value="UniProtKB-KW"/>
</dbReference>
<dbReference type="InterPro" id="IPR036163">
    <property type="entry name" value="HMA_dom_sf"/>
</dbReference>
<evidence type="ECO:0000259" key="6">
    <source>
        <dbReference type="PROSITE" id="PS50846"/>
    </source>
</evidence>
<dbReference type="PANTHER" id="PTHR45868:SF63">
    <property type="entry name" value="HMA DOMAIN-CONTAINING PROTEIN"/>
    <property type="match status" value="1"/>
</dbReference>
<dbReference type="GO" id="GO:0009626">
    <property type="term" value="P:plant-type hypersensitive response"/>
    <property type="evidence" value="ECO:0007669"/>
    <property type="project" value="UniProtKB-KW"/>
</dbReference>
<dbReference type="PROSITE" id="PS50846">
    <property type="entry name" value="HMA_2"/>
    <property type="match status" value="1"/>
</dbReference>
<dbReference type="InterPro" id="IPR006121">
    <property type="entry name" value="HMA_dom"/>
</dbReference>
<evidence type="ECO:0000256" key="2">
    <source>
        <dbReference type="ARBA" id="ARBA00022481"/>
    </source>
</evidence>
<comment type="subcellular location">
    <subcellularLocation>
        <location evidence="1">Membrane</location>
        <topology evidence="1">Peripheral membrane protein</topology>
    </subcellularLocation>
</comment>
<organism evidence="7 8">
    <name type="scientific">Escallonia herrerae</name>
    <dbReference type="NCBI Taxonomy" id="1293975"/>
    <lineage>
        <taxon>Eukaryota</taxon>
        <taxon>Viridiplantae</taxon>
        <taxon>Streptophyta</taxon>
        <taxon>Embryophyta</taxon>
        <taxon>Tracheophyta</taxon>
        <taxon>Spermatophyta</taxon>
        <taxon>Magnoliopsida</taxon>
        <taxon>eudicotyledons</taxon>
        <taxon>Gunneridae</taxon>
        <taxon>Pentapetalae</taxon>
        <taxon>asterids</taxon>
        <taxon>campanulids</taxon>
        <taxon>Escalloniales</taxon>
        <taxon>Escalloniaceae</taxon>
        <taxon>Escallonia</taxon>
    </lineage>
</organism>
<sequence>MTIMEVLSAINGVYSVTIDAQEGTARIAGEVDPNILLGALARSGRHAELVRVNLKHPVLKRSHYYDENCTSYDNNHGPYGYGGHGYRDAIDGPHHYSY</sequence>
<dbReference type="AlphaFoldDB" id="A0AA88VQG7"/>
<evidence type="ECO:0000256" key="3">
    <source>
        <dbReference type="ARBA" id="ARBA00022723"/>
    </source>
</evidence>
<protein>
    <recommendedName>
        <fullName evidence="6">HMA domain-containing protein</fullName>
    </recommendedName>
</protein>
<feature type="non-terminal residue" evidence="7">
    <location>
        <position position="98"/>
    </location>
</feature>
<dbReference type="Proteomes" id="UP001188597">
    <property type="component" value="Unassembled WGS sequence"/>
</dbReference>
<evidence type="ECO:0000256" key="5">
    <source>
        <dbReference type="ARBA" id="ARBA00024045"/>
    </source>
</evidence>
<name>A0AA88VQG7_9ASTE</name>
<comment type="caution">
    <text evidence="7">The sequence shown here is derived from an EMBL/GenBank/DDBJ whole genome shotgun (WGS) entry which is preliminary data.</text>
</comment>
<keyword evidence="4" id="KW-0636">Prenylation</keyword>
<evidence type="ECO:0000256" key="4">
    <source>
        <dbReference type="ARBA" id="ARBA00023289"/>
    </source>
</evidence>